<dbReference type="InterPro" id="IPR001128">
    <property type="entry name" value="Cyt_P450"/>
</dbReference>
<evidence type="ECO:0000256" key="3">
    <source>
        <dbReference type="ARBA" id="ARBA00023002"/>
    </source>
</evidence>
<dbReference type="InterPro" id="IPR036396">
    <property type="entry name" value="Cyt_P450_sf"/>
</dbReference>
<keyword evidence="5" id="KW-0503">Monooxygenase</keyword>
<evidence type="ECO:0000313" key="7">
    <source>
        <dbReference type="Proteomes" id="UP001610728"/>
    </source>
</evidence>
<accession>A0ABR4MI89</accession>
<evidence type="ECO:0000256" key="2">
    <source>
        <dbReference type="ARBA" id="ARBA00022723"/>
    </source>
</evidence>
<reference evidence="6 7" key="1">
    <citation type="submission" date="2020-05" db="EMBL/GenBank/DDBJ databases">
        <title>Ceratocystis lukuohia genome.</title>
        <authorList>
            <person name="Harrington T.C."/>
            <person name="Kim K."/>
            <person name="Mayers C.G."/>
        </authorList>
    </citation>
    <scope>NUCLEOTIDE SEQUENCE [LARGE SCALE GENOMIC DNA]</scope>
    <source>
        <strain evidence="6 7">C4212</strain>
    </source>
</reference>
<dbReference type="EMBL" id="JABSNW010000004">
    <property type="protein sequence ID" value="KAL2887993.1"/>
    <property type="molecule type" value="Genomic_DNA"/>
</dbReference>
<evidence type="ECO:0000256" key="1">
    <source>
        <dbReference type="ARBA" id="ARBA00010617"/>
    </source>
</evidence>
<dbReference type="GeneID" id="98118106"/>
<organism evidence="6 7">
    <name type="scientific">Ceratocystis lukuohia</name>
    <dbReference type="NCBI Taxonomy" id="2019550"/>
    <lineage>
        <taxon>Eukaryota</taxon>
        <taxon>Fungi</taxon>
        <taxon>Dikarya</taxon>
        <taxon>Ascomycota</taxon>
        <taxon>Pezizomycotina</taxon>
        <taxon>Sordariomycetes</taxon>
        <taxon>Hypocreomycetidae</taxon>
        <taxon>Microascales</taxon>
        <taxon>Ceratocystidaceae</taxon>
        <taxon>Ceratocystis</taxon>
    </lineage>
</organism>
<name>A0ABR4MI89_9PEZI</name>
<keyword evidence="3 5" id="KW-0560">Oxidoreductase</keyword>
<evidence type="ECO:0000256" key="5">
    <source>
        <dbReference type="RuleBase" id="RU000461"/>
    </source>
</evidence>
<dbReference type="PANTHER" id="PTHR24296">
    <property type="entry name" value="CYTOCHROME P450"/>
    <property type="match status" value="1"/>
</dbReference>
<dbReference type="PRINTS" id="PR00385">
    <property type="entry name" value="P450"/>
</dbReference>
<evidence type="ECO:0000313" key="6">
    <source>
        <dbReference type="EMBL" id="KAL2887993.1"/>
    </source>
</evidence>
<keyword evidence="2 5" id="KW-0479">Metal-binding</keyword>
<dbReference type="Proteomes" id="UP001610728">
    <property type="component" value="Unassembled WGS sequence"/>
</dbReference>
<sequence>MALLQIIPPSAIWAALITGACLTLYSIFNSPSIKRHGQPLRRAPNTLPLIGNGILFLQDRFALFHWFTRCEQQYSYETLQVSVPTLPSGVVVSSPANVEFVLKHVGLFSKGSFFKERSWDLFGHGIINVDGELWRLQRRAGLSFLNAANLKALTEVELPRILDASLAELRQNAHDTSIVDLQEFFHEITTQLMGHMAYGMEMHTGDDFTQAFEYASGVTAERVQNPLWKLTELFTGGRMRASIAAVHQYGREIVATAVAARHKASMRGSGSISGASLIHSLLDSIGNEKIVADAALNYLSAGRDTTAQALTWVFFLLAQNPDVVSCMRAEIGALTGPPIIQDLPYTLAVFYETLRLYPPVPFEIKQAEEATTLPDGTFLPAKSIVLWCPWAMNRSFTTWGPDAEKFQPSRWLTLDEKGIPRILNRSAAEFPVFNGGPRTCLGKKMAEVVAVRVIAEVIRGFDIHLCCGTDRRSGSSLTLPMEGGLPCQVSLCNDKAPPGSAQA</sequence>
<comment type="caution">
    <text evidence="6">The sequence shown here is derived from an EMBL/GenBank/DDBJ whole genome shotgun (WGS) entry which is preliminary data.</text>
</comment>
<keyword evidence="7" id="KW-1185">Reference proteome</keyword>
<dbReference type="RefSeq" id="XP_070859173.1">
    <property type="nucleotide sequence ID" value="XM_071000632.1"/>
</dbReference>
<evidence type="ECO:0000256" key="4">
    <source>
        <dbReference type="ARBA" id="ARBA00023004"/>
    </source>
</evidence>
<dbReference type="PRINTS" id="PR00463">
    <property type="entry name" value="EP450I"/>
</dbReference>
<keyword evidence="4 5" id="KW-0408">Iron</keyword>
<gene>
    <name evidence="6" type="ORF">HOO65_040330</name>
</gene>
<dbReference type="Pfam" id="PF00067">
    <property type="entry name" value="p450"/>
    <property type="match status" value="1"/>
</dbReference>
<dbReference type="SUPFAM" id="SSF48264">
    <property type="entry name" value="Cytochrome P450"/>
    <property type="match status" value="1"/>
</dbReference>
<proteinExistence type="inferred from homology"/>
<protein>
    <submittedName>
        <fullName evidence="6">Cytochrome P450 94B3</fullName>
    </submittedName>
</protein>
<dbReference type="PROSITE" id="PS00086">
    <property type="entry name" value="CYTOCHROME_P450"/>
    <property type="match status" value="1"/>
</dbReference>
<keyword evidence="5" id="KW-0349">Heme</keyword>
<dbReference type="InterPro" id="IPR017972">
    <property type="entry name" value="Cyt_P450_CS"/>
</dbReference>
<dbReference type="Gene3D" id="1.10.630.10">
    <property type="entry name" value="Cytochrome P450"/>
    <property type="match status" value="1"/>
</dbReference>
<dbReference type="InterPro" id="IPR002401">
    <property type="entry name" value="Cyt_P450_E_grp-I"/>
</dbReference>
<comment type="similarity">
    <text evidence="1 5">Belongs to the cytochrome P450 family.</text>
</comment>